<name>A0A3S4SML3_9NEIS</name>
<dbReference type="KEGG" id="nci:NCTC10296_01610"/>
<protein>
    <submittedName>
        <fullName evidence="1">Uncharacterized protein</fullName>
    </submittedName>
</protein>
<accession>A0A3S4SML3</accession>
<dbReference type="AlphaFoldDB" id="A0A3S4SML3"/>
<sequence>MTYYAGLKHIQDAATRHRTIEGLQLRAHGLSL</sequence>
<organism evidence="1 2">
    <name type="scientific">Neisseria canis</name>
    <dbReference type="NCBI Taxonomy" id="493"/>
    <lineage>
        <taxon>Bacteria</taxon>
        <taxon>Pseudomonadati</taxon>
        <taxon>Pseudomonadota</taxon>
        <taxon>Betaproteobacteria</taxon>
        <taxon>Neisseriales</taxon>
        <taxon>Neisseriaceae</taxon>
        <taxon>Neisseria</taxon>
    </lineage>
</organism>
<evidence type="ECO:0000313" key="1">
    <source>
        <dbReference type="EMBL" id="VEF02084.1"/>
    </source>
</evidence>
<dbReference type="EMBL" id="LR134313">
    <property type="protein sequence ID" value="VEF02084.1"/>
    <property type="molecule type" value="Genomic_DNA"/>
</dbReference>
<reference evidence="1 2" key="1">
    <citation type="submission" date="2018-12" db="EMBL/GenBank/DDBJ databases">
        <authorList>
            <consortium name="Pathogen Informatics"/>
        </authorList>
    </citation>
    <scope>NUCLEOTIDE SEQUENCE [LARGE SCALE GENOMIC DNA]</scope>
    <source>
        <strain evidence="1 2">NCTC10296</strain>
    </source>
</reference>
<proteinExistence type="predicted"/>
<keyword evidence="2" id="KW-1185">Reference proteome</keyword>
<dbReference type="Proteomes" id="UP000279284">
    <property type="component" value="Chromosome"/>
</dbReference>
<gene>
    <name evidence="1" type="ORF">NCTC10296_01610</name>
</gene>
<evidence type="ECO:0000313" key="2">
    <source>
        <dbReference type="Proteomes" id="UP000279284"/>
    </source>
</evidence>